<dbReference type="AlphaFoldDB" id="A0A166E8M8"/>
<sequence>MASDSHLARTITTYECFQELRQAVEDIDDNPSFLTGTWNIPKSKLALWYKSGAAASYIKFPPSHEEDLQHLSKACLTEANGVGRLAASDFCINLGLNFAQLLGQSARNLLGMEHEDRKVRAELFEVNVLGPNASFKVPRGTPGVDDKFGTLVLVLPTEHQGGTLIVRDTKGEYKFESSQLPQSANSQGEQHEETTVAWVAFHNHLEHEVMPVVSGVRVTLTFNLYSSDSPALANNSMITAEAPDFLLKLKARLDDPSFLPLGGRLGFGLKYKYSFSAESKLKSLITSLKGADGAVVKTLNHLGLKTSLVSHYDLEELLEDPEGEWGPPEQPPDEWKRYFISDTIISMGELGSTQLHDEFDYPEYIRDSRDTKTVLNRGFVYVRNNEDSTTKRTDTEEVKVTTQFDNFVCDLGTKIVKKVLERETVTKNRETGKKTSTVDEQTVIQETEKATDTTGSQAKPNLPVINWISPNQDTNVVKTYLKELNAAIVLLADVPPYEKRRVYKA</sequence>
<evidence type="ECO:0000313" key="2">
    <source>
        <dbReference type="Proteomes" id="UP000076798"/>
    </source>
</evidence>
<dbReference type="PANTHER" id="PTHR33099">
    <property type="entry name" value="FE2OG DIOXYGENASE DOMAIN-CONTAINING PROTEIN"/>
    <property type="match status" value="1"/>
</dbReference>
<reference evidence="1 2" key="1">
    <citation type="journal article" date="2016" name="Mol. Biol. Evol.">
        <title>Comparative Genomics of Early-Diverging Mushroom-Forming Fungi Provides Insights into the Origins of Lignocellulose Decay Capabilities.</title>
        <authorList>
            <person name="Nagy L.G."/>
            <person name="Riley R."/>
            <person name="Tritt A."/>
            <person name="Adam C."/>
            <person name="Daum C."/>
            <person name="Floudas D."/>
            <person name="Sun H."/>
            <person name="Yadav J.S."/>
            <person name="Pangilinan J."/>
            <person name="Larsson K.H."/>
            <person name="Matsuura K."/>
            <person name="Barry K."/>
            <person name="Labutti K."/>
            <person name="Kuo R."/>
            <person name="Ohm R.A."/>
            <person name="Bhattacharya S.S."/>
            <person name="Shirouzu T."/>
            <person name="Yoshinaga Y."/>
            <person name="Martin F.M."/>
            <person name="Grigoriev I.V."/>
            <person name="Hibbett D.S."/>
        </authorList>
    </citation>
    <scope>NUCLEOTIDE SEQUENCE [LARGE SCALE GENOMIC DNA]</scope>
    <source>
        <strain evidence="1 2">HHB10207 ss-3</strain>
    </source>
</reference>
<evidence type="ECO:0000313" key="1">
    <source>
        <dbReference type="EMBL" id="KZT39316.1"/>
    </source>
</evidence>
<dbReference type="PANTHER" id="PTHR33099:SF7">
    <property type="entry name" value="MYND-TYPE DOMAIN-CONTAINING PROTEIN"/>
    <property type="match status" value="1"/>
</dbReference>
<gene>
    <name evidence="1" type="ORF">SISSUDRAFT_1119050</name>
</gene>
<protein>
    <recommendedName>
        <fullName evidence="3">Fe2OG dioxygenase domain-containing protein</fullName>
    </recommendedName>
</protein>
<dbReference type="EMBL" id="KV428048">
    <property type="protein sequence ID" value="KZT39316.1"/>
    <property type="molecule type" value="Genomic_DNA"/>
</dbReference>
<organism evidence="1 2">
    <name type="scientific">Sistotremastrum suecicum HHB10207 ss-3</name>
    <dbReference type="NCBI Taxonomy" id="1314776"/>
    <lineage>
        <taxon>Eukaryota</taxon>
        <taxon>Fungi</taxon>
        <taxon>Dikarya</taxon>
        <taxon>Basidiomycota</taxon>
        <taxon>Agaricomycotina</taxon>
        <taxon>Agaricomycetes</taxon>
        <taxon>Sistotremastrales</taxon>
        <taxon>Sistotremastraceae</taxon>
        <taxon>Sistotremastrum</taxon>
    </lineage>
</organism>
<dbReference type="STRING" id="1314776.A0A166E8M8"/>
<dbReference type="Gene3D" id="2.60.120.620">
    <property type="entry name" value="q2cbj1_9rhob like domain"/>
    <property type="match status" value="1"/>
</dbReference>
<dbReference type="Proteomes" id="UP000076798">
    <property type="component" value="Unassembled WGS sequence"/>
</dbReference>
<proteinExistence type="predicted"/>
<name>A0A166E8M8_9AGAM</name>
<keyword evidence="2" id="KW-1185">Reference proteome</keyword>
<dbReference type="OrthoDB" id="27483at2759"/>
<accession>A0A166E8M8</accession>
<evidence type="ECO:0008006" key="3">
    <source>
        <dbReference type="Google" id="ProtNLM"/>
    </source>
</evidence>